<organism evidence="1 2">
    <name type="scientific">Vanilla planifolia</name>
    <name type="common">Vanilla</name>
    <dbReference type="NCBI Taxonomy" id="51239"/>
    <lineage>
        <taxon>Eukaryota</taxon>
        <taxon>Viridiplantae</taxon>
        <taxon>Streptophyta</taxon>
        <taxon>Embryophyta</taxon>
        <taxon>Tracheophyta</taxon>
        <taxon>Spermatophyta</taxon>
        <taxon>Magnoliopsida</taxon>
        <taxon>Liliopsida</taxon>
        <taxon>Asparagales</taxon>
        <taxon>Orchidaceae</taxon>
        <taxon>Vanilloideae</taxon>
        <taxon>Vanilleae</taxon>
        <taxon>Vanilla</taxon>
    </lineage>
</organism>
<dbReference type="OrthoDB" id="760044at2759"/>
<comment type="caution">
    <text evidence="1">The sequence shown here is derived from an EMBL/GenBank/DDBJ whole genome shotgun (WGS) entry which is preliminary data.</text>
</comment>
<reference evidence="1 2" key="1">
    <citation type="journal article" date="2020" name="Nat. Food">
        <title>A phased Vanilla planifolia genome enables genetic improvement of flavour and production.</title>
        <authorList>
            <person name="Hasing T."/>
            <person name="Tang H."/>
            <person name="Brym M."/>
            <person name="Khazi F."/>
            <person name="Huang T."/>
            <person name="Chambers A.H."/>
        </authorList>
    </citation>
    <scope>NUCLEOTIDE SEQUENCE [LARGE SCALE GENOMIC DNA]</scope>
    <source>
        <tissue evidence="1">Leaf</tissue>
    </source>
</reference>
<dbReference type="AlphaFoldDB" id="A0A835Q8G9"/>
<gene>
    <name evidence="1" type="ORF">HPP92_019163</name>
</gene>
<sequence>MSMGSLKENIQKRFFLPTNPMKDELPISQGLNNEQTSLNGLRRRLSSFSVNIQPFSSSVATSWTALRRSTSAPEFIGELSGGPLRRFWHNSFGWLFAKKPAAYPKDLEMNEAEAAETAMRGWSTRGILRHLFYKIRAEIRRRVNFEMLPTKHEFRYDYVSYAQNFDEGK</sequence>
<accession>A0A835Q8G9</accession>
<protein>
    <submittedName>
        <fullName evidence="1">Uncharacterized protein</fullName>
    </submittedName>
</protein>
<dbReference type="Proteomes" id="UP000639772">
    <property type="component" value="Chromosome 10"/>
</dbReference>
<evidence type="ECO:0000313" key="2">
    <source>
        <dbReference type="Proteomes" id="UP000639772"/>
    </source>
</evidence>
<dbReference type="PANTHER" id="PTHR35714">
    <property type="entry name" value="OS02G0715300 PROTEIN"/>
    <property type="match status" value="1"/>
</dbReference>
<dbReference type="PANTHER" id="PTHR35714:SF1">
    <property type="entry name" value="OS02G0715300 PROTEIN"/>
    <property type="match status" value="1"/>
</dbReference>
<proteinExistence type="predicted"/>
<dbReference type="EMBL" id="JADCNM010000010">
    <property type="protein sequence ID" value="KAG0464999.1"/>
    <property type="molecule type" value="Genomic_DNA"/>
</dbReference>
<evidence type="ECO:0000313" key="1">
    <source>
        <dbReference type="EMBL" id="KAG0464999.1"/>
    </source>
</evidence>
<name>A0A835Q8G9_VANPL</name>